<evidence type="ECO:0000313" key="1">
    <source>
        <dbReference type="EMBL" id="UNY48846.1"/>
    </source>
</evidence>
<protein>
    <submittedName>
        <fullName evidence="1">Uncharacterized protein</fullName>
    </submittedName>
</protein>
<name>A0AAE9G9T8_9CAUD</name>
<evidence type="ECO:0000313" key="2">
    <source>
        <dbReference type="Proteomes" id="UP000831021"/>
    </source>
</evidence>
<gene>
    <name evidence="1" type="ORF">fado_131</name>
</gene>
<dbReference type="Proteomes" id="UP000831021">
    <property type="component" value="Segment"/>
</dbReference>
<organism evidence="1 2">
    <name type="scientific">Bacillus phage FADO</name>
    <dbReference type="NCBI Taxonomy" id="2917160"/>
    <lineage>
        <taxon>Viruses</taxon>
        <taxon>Duplodnaviria</taxon>
        <taxon>Heunggongvirae</taxon>
        <taxon>Uroviricota</taxon>
        <taxon>Caudoviricetes</taxon>
        <taxon>Heleneionescovirinae</taxon>
        <taxon>Zhangjivirus</taxon>
        <taxon>Zhangjivirus fado</taxon>
    </lineage>
</organism>
<accession>A0AAE9G9T8</accession>
<keyword evidence="2" id="KW-1185">Reference proteome</keyword>
<reference evidence="1 2" key="1">
    <citation type="submission" date="2022-01" db="EMBL/GenBank/DDBJ databases">
        <authorList>
            <person name="Stokar-Avihail A."/>
        </authorList>
    </citation>
    <scope>NUCLEOTIDE SEQUENCE [LARGE SCALE GENOMIC DNA]</scope>
</reference>
<sequence>MEFWLLTKVGIVVKTAVWAGYGLAGSYVVRTCIRYVQDYKESVARENGMK</sequence>
<proteinExistence type="predicted"/>
<dbReference type="EMBL" id="OM236516">
    <property type="protein sequence ID" value="UNY48846.1"/>
    <property type="molecule type" value="Genomic_DNA"/>
</dbReference>